<protein>
    <submittedName>
        <fullName evidence="1">(northern house mosquito) hypothetical protein</fullName>
    </submittedName>
</protein>
<evidence type="ECO:0000313" key="1">
    <source>
        <dbReference type="EMBL" id="CAG6581005.1"/>
    </source>
</evidence>
<name>A0A8D8NXH6_CULPI</name>
<dbReference type="EMBL" id="HBUE01199839">
    <property type="protein sequence ID" value="CAG6529219.1"/>
    <property type="molecule type" value="Transcribed_RNA"/>
</dbReference>
<proteinExistence type="predicted"/>
<dbReference type="EMBL" id="HBUE01305998">
    <property type="protein sequence ID" value="CAG6581005.1"/>
    <property type="molecule type" value="Transcribed_RNA"/>
</dbReference>
<organism evidence="1">
    <name type="scientific">Culex pipiens</name>
    <name type="common">House mosquito</name>
    <dbReference type="NCBI Taxonomy" id="7175"/>
    <lineage>
        <taxon>Eukaryota</taxon>
        <taxon>Metazoa</taxon>
        <taxon>Ecdysozoa</taxon>
        <taxon>Arthropoda</taxon>
        <taxon>Hexapoda</taxon>
        <taxon>Insecta</taxon>
        <taxon>Pterygota</taxon>
        <taxon>Neoptera</taxon>
        <taxon>Endopterygota</taxon>
        <taxon>Diptera</taxon>
        <taxon>Nematocera</taxon>
        <taxon>Culicoidea</taxon>
        <taxon>Culicidae</taxon>
        <taxon>Culicinae</taxon>
        <taxon>Culicini</taxon>
        <taxon>Culex</taxon>
        <taxon>Culex</taxon>
    </lineage>
</organism>
<accession>A0A8D8NXH6</accession>
<reference evidence="1" key="1">
    <citation type="submission" date="2021-05" db="EMBL/GenBank/DDBJ databases">
        <authorList>
            <person name="Alioto T."/>
            <person name="Alioto T."/>
            <person name="Gomez Garrido J."/>
        </authorList>
    </citation>
    <scope>NUCLEOTIDE SEQUENCE</scope>
</reference>
<dbReference type="AlphaFoldDB" id="A0A8D8NXH6"/>
<sequence>MMILPFPSPAAPLHRHRAATCTIWTWWPPATTNPLLLPPPPQRNHLLPAAETAVAVRVQVHPRAAAVQRVVRPKPILLRCRFAVAFLLRYQIEAPALRRCRPDRTSKRDAELLFSRGNYILQITIEGKTYIKRRESYQ</sequence>